<evidence type="ECO:0000256" key="1">
    <source>
        <dbReference type="SAM" id="Phobius"/>
    </source>
</evidence>
<dbReference type="AlphaFoldDB" id="A0A6G4WSC0"/>
<accession>A0A6G4WSC0</accession>
<feature type="transmembrane region" description="Helical" evidence="1">
    <location>
        <begin position="14"/>
        <end position="34"/>
    </location>
</feature>
<gene>
    <name evidence="2" type="ORF">G5C65_07335</name>
</gene>
<comment type="caution">
    <text evidence="2">The sequence shown here is derived from an EMBL/GenBank/DDBJ whole genome shotgun (WGS) entry which is preliminary data.</text>
</comment>
<keyword evidence="1" id="KW-1133">Transmembrane helix</keyword>
<dbReference type="RefSeq" id="WP_165297820.1">
    <property type="nucleotide sequence ID" value="NZ_JAAKZZ010000046.1"/>
</dbReference>
<keyword evidence="1" id="KW-0812">Transmembrane</keyword>
<proteinExistence type="predicted"/>
<name>A0A6G4WSC0_9ACTN</name>
<dbReference type="EMBL" id="JAAKZZ010000046">
    <property type="protein sequence ID" value="NGO68166.1"/>
    <property type="molecule type" value="Genomic_DNA"/>
</dbReference>
<organism evidence="2 3">
    <name type="scientific">Streptomyces boncukensis</name>
    <dbReference type="NCBI Taxonomy" id="2711219"/>
    <lineage>
        <taxon>Bacteria</taxon>
        <taxon>Bacillati</taxon>
        <taxon>Actinomycetota</taxon>
        <taxon>Actinomycetes</taxon>
        <taxon>Kitasatosporales</taxon>
        <taxon>Streptomycetaceae</taxon>
        <taxon>Streptomyces</taxon>
    </lineage>
</organism>
<reference evidence="2 3" key="1">
    <citation type="submission" date="2020-02" db="EMBL/GenBank/DDBJ databases">
        <title>Whole-genome analyses of novel actinobacteria.</title>
        <authorList>
            <person name="Sahin N."/>
            <person name="Tatar D."/>
        </authorList>
    </citation>
    <scope>NUCLEOTIDE SEQUENCE [LARGE SCALE GENOMIC DNA]</scope>
    <source>
        <strain evidence="2 3">SB3404</strain>
    </source>
</reference>
<dbReference type="Proteomes" id="UP000477722">
    <property type="component" value="Unassembled WGS sequence"/>
</dbReference>
<keyword evidence="1" id="KW-0472">Membrane</keyword>
<evidence type="ECO:0000313" key="3">
    <source>
        <dbReference type="Proteomes" id="UP000477722"/>
    </source>
</evidence>
<sequence>MPAGGGSSFNAEGVIVLAACCAAGVAGILAAGGLSRPLLRAVARQAGARGEWALREPSDARSMF</sequence>
<evidence type="ECO:0000313" key="2">
    <source>
        <dbReference type="EMBL" id="NGO68166.1"/>
    </source>
</evidence>
<protein>
    <submittedName>
        <fullName evidence="2">Uncharacterized protein</fullName>
    </submittedName>
</protein>
<keyword evidence="3" id="KW-1185">Reference proteome</keyword>